<dbReference type="AlphaFoldDB" id="A0A9D2CFB0"/>
<dbReference type="Pfam" id="PF14287">
    <property type="entry name" value="DUF4368"/>
    <property type="match status" value="1"/>
</dbReference>
<accession>A0A9D2CFB0</accession>
<organism evidence="2 3">
    <name type="scientific">Candidatus Borkfalkia excrementavium</name>
    <dbReference type="NCBI Taxonomy" id="2838505"/>
    <lineage>
        <taxon>Bacteria</taxon>
        <taxon>Bacillati</taxon>
        <taxon>Bacillota</taxon>
        <taxon>Clostridia</taxon>
        <taxon>Christensenellales</taxon>
        <taxon>Christensenellaceae</taxon>
        <taxon>Candidatus Borkfalkia</taxon>
    </lineage>
</organism>
<proteinExistence type="predicted"/>
<protein>
    <submittedName>
        <fullName evidence="2">DUF4368 domain-containing protein</fullName>
    </submittedName>
</protein>
<dbReference type="Proteomes" id="UP000824135">
    <property type="component" value="Unassembled WGS sequence"/>
</dbReference>
<evidence type="ECO:0000259" key="1">
    <source>
        <dbReference type="Pfam" id="PF14287"/>
    </source>
</evidence>
<reference evidence="2" key="1">
    <citation type="journal article" date="2021" name="PeerJ">
        <title>Extensive microbial diversity within the chicken gut microbiome revealed by metagenomics and culture.</title>
        <authorList>
            <person name="Gilroy R."/>
            <person name="Ravi A."/>
            <person name="Getino M."/>
            <person name="Pursley I."/>
            <person name="Horton D.L."/>
            <person name="Alikhan N.F."/>
            <person name="Baker D."/>
            <person name="Gharbi K."/>
            <person name="Hall N."/>
            <person name="Watson M."/>
            <person name="Adriaenssens E.M."/>
            <person name="Foster-Nyarko E."/>
            <person name="Jarju S."/>
            <person name="Secka A."/>
            <person name="Antonio M."/>
            <person name="Oren A."/>
            <person name="Chaudhuri R.R."/>
            <person name="La Ragione R."/>
            <person name="Hildebrand F."/>
            <person name="Pallen M.J."/>
        </authorList>
    </citation>
    <scope>NUCLEOTIDE SEQUENCE</scope>
    <source>
        <strain evidence="2">CHK199-9574</strain>
    </source>
</reference>
<evidence type="ECO:0000313" key="2">
    <source>
        <dbReference type="EMBL" id="HIY77684.1"/>
    </source>
</evidence>
<sequence>EIDELEHKLSVVTKNETDVDEFIRRLKHYTNVPELTRELCMELIEYITIGAKPGDKTGTREIHIYYKLLGKES</sequence>
<feature type="non-terminal residue" evidence="2">
    <location>
        <position position="1"/>
    </location>
</feature>
<dbReference type="EMBL" id="DXCO01000011">
    <property type="protein sequence ID" value="HIY77684.1"/>
    <property type="molecule type" value="Genomic_DNA"/>
</dbReference>
<comment type="caution">
    <text evidence="2">The sequence shown here is derived from an EMBL/GenBank/DDBJ whole genome shotgun (WGS) entry which is preliminary data.</text>
</comment>
<dbReference type="InterPro" id="IPR025378">
    <property type="entry name" value="DUF4368"/>
</dbReference>
<evidence type="ECO:0000313" key="3">
    <source>
        <dbReference type="Proteomes" id="UP000824135"/>
    </source>
</evidence>
<feature type="domain" description="DUF4368" evidence="1">
    <location>
        <begin position="9"/>
        <end position="71"/>
    </location>
</feature>
<reference evidence="2" key="2">
    <citation type="submission" date="2021-04" db="EMBL/GenBank/DDBJ databases">
        <authorList>
            <person name="Gilroy R."/>
        </authorList>
    </citation>
    <scope>NUCLEOTIDE SEQUENCE</scope>
    <source>
        <strain evidence="2">CHK199-9574</strain>
    </source>
</reference>
<name>A0A9D2CFB0_9FIRM</name>
<gene>
    <name evidence="2" type="ORF">H9728_01435</name>
</gene>